<dbReference type="EMBL" id="UXAT02000034">
    <property type="protein sequence ID" value="VUX47207.1"/>
    <property type="molecule type" value="Genomic_DNA"/>
</dbReference>
<evidence type="ECO:0000313" key="6">
    <source>
        <dbReference type="Proteomes" id="UP000326641"/>
    </source>
</evidence>
<name>A0A564WFD2_9PROT</name>
<evidence type="ECO:0000256" key="1">
    <source>
        <dbReference type="ARBA" id="ARBA00022722"/>
    </source>
</evidence>
<dbReference type="Pfam" id="PF00565">
    <property type="entry name" value="SNase"/>
    <property type="match status" value="1"/>
</dbReference>
<dbReference type="GO" id="GO:0004519">
    <property type="term" value="F:endonuclease activity"/>
    <property type="evidence" value="ECO:0007669"/>
    <property type="project" value="UniProtKB-KW"/>
</dbReference>
<sequence length="297" mass="33122">MLLCPRVRSSVFSLPWPARRDGSVANYRPRRVAFVCIAALIALVAPAWPGLAAPPSSAPSARVVEVIDGDTVVLERAIDGAREVRLVGIQAPKLPLSRPGFKTWPLADEARSALTAIAQNREVTLIRTGQGVDRHRRLLAHLERSDGLWLQGEMLRTGFARVYTFADNRGRAREMFALEREARAARRGIWRHPFYAIRKADAIDAADIGTFQLVQGTVRKAARVKNHVYLNFGADWRTDFTITIAARDLKLFEQAGLDLFALEGRTVRVRGWLDSYNGPTIEADHPEQIEVLDRPDG</sequence>
<keyword evidence="3" id="KW-0378">Hydrolase</keyword>
<evidence type="ECO:0000259" key="4">
    <source>
        <dbReference type="PROSITE" id="PS50830"/>
    </source>
</evidence>
<gene>
    <name evidence="5" type="ORF">DF3PA_40083</name>
</gene>
<dbReference type="InterPro" id="IPR035437">
    <property type="entry name" value="SNase_OB-fold_sf"/>
</dbReference>
<keyword evidence="1" id="KW-0540">Nuclease</keyword>
<organism evidence="5 6">
    <name type="scientific">Candidatus Defluviicoccus seviourii</name>
    <dbReference type="NCBI Taxonomy" id="2565273"/>
    <lineage>
        <taxon>Bacteria</taxon>
        <taxon>Pseudomonadati</taxon>
        <taxon>Pseudomonadota</taxon>
        <taxon>Alphaproteobacteria</taxon>
        <taxon>Rhodospirillales</taxon>
        <taxon>Rhodospirillaceae</taxon>
        <taxon>Defluviicoccus</taxon>
    </lineage>
</organism>
<dbReference type="GO" id="GO:0016787">
    <property type="term" value="F:hydrolase activity"/>
    <property type="evidence" value="ECO:0007669"/>
    <property type="project" value="UniProtKB-KW"/>
</dbReference>
<evidence type="ECO:0000313" key="5">
    <source>
        <dbReference type="EMBL" id="VUX47207.1"/>
    </source>
</evidence>
<keyword evidence="6" id="KW-1185">Reference proteome</keyword>
<protein>
    <submittedName>
        <fullName evidence="5">SNase-like nuclease</fullName>
    </submittedName>
</protein>
<feature type="domain" description="TNase-like" evidence="4">
    <location>
        <begin position="57"/>
        <end position="192"/>
    </location>
</feature>
<keyword evidence="2" id="KW-0255">Endonuclease</keyword>
<evidence type="ECO:0000256" key="2">
    <source>
        <dbReference type="ARBA" id="ARBA00022759"/>
    </source>
</evidence>
<dbReference type="PANTHER" id="PTHR12302">
    <property type="entry name" value="EBNA2 BINDING PROTEIN P100"/>
    <property type="match status" value="1"/>
</dbReference>
<dbReference type="Gene3D" id="2.40.50.90">
    <property type="match status" value="1"/>
</dbReference>
<dbReference type="PROSITE" id="PS50830">
    <property type="entry name" value="TNASE_3"/>
    <property type="match status" value="1"/>
</dbReference>
<dbReference type="PANTHER" id="PTHR12302:SF3">
    <property type="entry name" value="SERINE_THREONINE-PROTEIN KINASE 31"/>
    <property type="match status" value="1"/>
</dbReference>
<dbReference type="SMART" id="SM00318">
    <property type="entry name" value="SNc"/>
    <property type="match status" value="1"/>
</dbReference>
<comment type="caution">
    <text evidence="5">The sequence shown here is derived from an EMBL/GenBank/DDBJ whole genome shotgun (WGS) entry which is preliminary data.</text>
</comment>
<dbReference type="Proteomes" id="UP000326641">
    <property type="component" value="Unassembled WGS sequence"/>
</dbReference>
<dbReference type="AlphaFoldDB" id="A0A564WFD2"/>
<dbReference type="InterPro" id="IPR016071">
    <property type="entry name" value="Staphylococal_nuclease_OB-fold"/>
</dbReference>
<accession>A0A564WFD2</accession>
<proteinExistence type="predicted"/>
<dbReference type="SUPFAM" id="SSF50199">
    <property type="entry name" value="Staphylococcal nuclease"/>
    <property type="match status" value="1"/>
</dbReference>
<reference evidence="5" key="1">
    <citation type="submission" date="2018-11" db="EMBL/GenBank/DDBJ databases">
        <authorList>
            <person name="Onetto C."/>
        </authorList>
    </citation>
    <scope>NUCLEOTIDE SEQUENCE [LARGE SCALE GENOMIC DNA]</scope>
</reference>
<evidence type="ECO:0000256" key="3">
    <source>
        <dbReference type="ARBA" id="ARBA00022801"/>
    </source>
</evidence>